<accession>Q6M362</accession>
<dbReference type="GeneID" id="1020346"/>
<dbReference type="KEGG" id="cgl:Cgl2396"/>
<dbReference type="InterPro" id="IPR022761">
    <property type="entry name" value="Fumarate_lyase_N"/>
</dbReference>
<dbReference type="EMBL" id="BA000036">
    <property type="protein sequence ID" value="BAB99789.1"/>
    <property type="molecule type" value="Genomic_DNA"/>
</dbReference>
<dbReference type="STRING" id="196627.cg2629"/>
<dbReference type="BioCyc" id="CORYNE:G18NG-11993-MONOMER"/>
<accession>Q8NN17</accession>
<dbReference type="AlphaFoldDB" id="Q8NN17"/>
<dbReference type="PANTHER" id="PTHR43172:SF2">
    <property type="entry name" value="ADENYLOSUCCINATE LYASE C-TERMINAL DOMAIN-CONTAINING PROTEIN"/>
    <property type="match status" value="1"/>
</dbReference>
<dbReference type="HOGENOM" id="CLU_030949_3_2_11"/>
<evidence type="ECO:0000256" key="2">
    <source>
        <dbReference type="ARBA" id="ARBA00034772"/>
    </source>
</evidence>
<dbReference type="SUPFAM" id="SSF48557">
    <property type="entry name" value="L-aspartase-like"/>
    <property type="match status" value="1"/>
</dbReference>
<dbReference type="InterPro" id="IPR020557">
    <property type="entry name" value="Fumarate_lyase_CS"/>
</dbReference>
<name>Q8NN17_CORGL</name>
<dbReference type="PRINTS" id="PR00149">
    <property type="entry name" value="FUMRATELYASE"/>
</dbReference>
<gene>
    <name evidence="4" type="ordered locus">Cgl2396</name>
</gene>
<evidence type="ECO:0000313" key="4">
    <source>
        <dbReference type="EMBL" id="BAB99789.1"/>
    </source>
</evidence>
<dbReference type="Gene3D" id="1.20.200.10">
    <property type="entry name" value="Fumarase/aspartase (Central domain)"/>
    <property type="match status" value="1"/>
</dbReference>
<keyword evidence="4" id="KW-0413">Isomerase</keyword>
<proteinExistence type="inferred from homology"/>
<dbReference type="GO" id="GO:0016829">
    <property type="term" value="F:lyase activity"/>
    <property type="evidence" value="ECO:0007669"/>
    <property type="project" value="UniProtKB-KW"/>
</dbReference>
<dbReference type="NCBIfam" id="TIGR02426">
    <property type="entry name" value="protocat_pcaB"/>
    <property type="match status" value="1"/>
</dbReference>
<protein>
    <submittedName>
        <fullName evidence="4">Adenylosuccinate lyase</fullName>
        <ecNumber evidence="4">5.5.1.2</ecNumber>
    </submittedName>
</protein>
<dbReference type="EC" id="5.5.1.2" evidence="4"/>
<dbReference type="PATRIC" id="fig|196627.13.peg.2331"/>
<dbReference type="Proteomes" id="UP000000582">
    <property type="component" value="Chromosome"/>
</dbReference>
<dbReference type="PANTHER" id="PTHR43172">
    <property type="entry name" value="ADENYLOSUCCINATE LYASE"/>
    <property type="match status" value="1"/>
</dbReference>
<dbReference type="OrthoDB" id="9768878at2"/>
<dbReference type="InterPro" id="IPR000362">
    <property type="entry name" value="Fumarate_lyase_fam"/>
</dbReference>
<evidence type="ECO:0000313" key="5">
    <source>
        <dbReference type="Proteomes" id="UP000000582"/>
    </source>
</evidence>
<dbReference type="GO" id="GO:0019619">
    <property type="term" value="P:3,4-dihydroxybenzoate catabolic process"/>
    <property type="evidence" value="ECO:0007669"/>
    <property type="project" value="InterPro"/>
</dbReference>
<evidence type="ECO:0000256" key="1">
    <source>
        <dbReference type="ARBA" id="ARBA00023239"/>
    </source>
</evidence>
<dbReference type="KEGG" id="cgb:cg2629"/>
<dbReference type="eggNOG" id="COG0015">
    <property type="taxonomic scope" value="Bacteria"/>
</dbReference>
<dbReference type="InterPro" id="IPR008948">
    <property type="entry name" value="L-Aspartase-like"/>
</dbReference>
<dbReference type="RefSeq" id="WP_011015090.1">
    <property type="nucleotide sequence ID" value="NC_003450.3"/>
</dbReference>
<dbReference type="InterPro" id="IPR012789">
    <property type="entry name" value="Protocat_PcaB-like"/>
</dbReference>
<dbReference type="GO" id="GO:0047472">
    <property type="term" value="F:3-carboxy-cis,cis-muconate cycloisomerase activity"/>
    <property type="evidence" value="ECO:0007669"/>
    <property type="project" value="UniProtKB-EC"/>
</dbReference>
<dbReference type="PROSITE" id="PS00163">
    <property type="entry name" value="FUMARATE_LYASES"/>
    <property type="match status" value="1"/>
</dbReference>
<keyword evidence="1 4" id="KW-0456">Lyase</keyword>
<organism evidence="4 5">
    <name type="scientific">Corynebacterium glutamicum (strain ATCC 13032 / DSM 20300 / JCM 1318 / BCRC 11384 / CCUG 27702 / LMG 3730 / NBRC 12168 / NCIMB 10025 / NRRL B-2784 / 534)</name>
    <dbReference type="NCBI Taxonomy" id="196627"/>
    <lineage>
        <taxon>Bacteria</taxon>
        <taxon>Bacillati</taxon>
        <taxon>Actinomycetota</taxon>
        <taxon>Actinomycetes</taxon>
        <taxon>Mycobacteriales</taxon>
        <taxon>Corynebacteriaceae</taxon>
        <taxon>Corynebacterium</taxon>
    </lineage>
</organism>
<sequence>MKPHFLDSKLTRSLYSDLAGSGEHLSSLSDETFLKNLLVVEAALAVAAAPEHAAMAKATIDSYQLDVEELSRRAAEGGNPLIPLVTDLKAINPAGIHIGATSQDIIDSALMLCMKEGVGEVVDKLKKLARDLAELTAEHKATPIMGRTLGQIATPTTFGALTGGWLVAVDNAARALEALEFPVSYGGASGNMTAVHPRGFEIQAKLAEELGLFDPQWVWHSDRTPITAIASALATAAGVVRKIAGDVVFYSQTEVGELREKSPGGSSAMPHKANPAAAIACDGYARRAPGLLATLFDALDCRLQRGTGSWHAEWATLRELAAVTHSAVSRAATSIDGITVNVDVMASRVNGPTGHAEDLAERALEIYGKGRS</sequence>
<evidence type="ECO:0000259" key="3">
    <source>
        <dbReference type="Pfam" id="PF00206"/>
    </source>
</evidence>
<keyword evidence="5" id="KW-1185">Reference proteome</keyword>
<comment type="similarity">
    <text evidence="2">Belongs to the class-II fumarase/aspartase family.</text>
</comment>
<dbReference type="Pfam" id="PF00206">
    <property type="entry name" value="Lyase_1"/>
    <property type="match status" value="1"/>
</dbReference>
<reference evidence="5" key="1">
    <citation type="journal article" date="2003" name="Appl. Microbiol. Biotechnol.">
        <title>The Corynebacterium glutamicum genome: features and impacts on biotechnological processes.</title>
        <authorList>
            <person name="Ikeda M."/>
            <person name="Nakagawa S."/>
        </authorList>
    </citation>
    <scope>NUCLEOTIDE SEQUENCE [LARGE SCALE GENOMIC DNA]</scope>
    <source>
        <strain evidence="5">ATCC 13032 / DSM 20300 / BCRC 11384 / JCM 1318 / LMG 3730 / NCIMB 10025</strain>
    </source>
</reference>
<feature type="domain" description="Fumarate lyase N-terminal" evidence="3">
    <location>
        <begin position="95"/>
        <end position="290"/>
    </location>
</feature>